<dbReference type="InterPro" id="IPR035965">
    <property type="entry name" value="PAS-like_dom_sf"/>
</dbReference>
<dbReference type="Proteomes" id="UP000664399">
    <property type="component" value="Unassembled WGS sequence"/>
</dbReference>
<evidence type="ECO:0000313" key="6">
    <source>
        <dbReference type="Proteomes" id="UP000664399"/>
    </source>
</evidence>
<dbReference type="EMBL" id="JAFVMG010000028">
    <property type="protein sequence ID" value="MBO1329527.1"/>
    <property type="molecule type" value="Genomic_DNA"/>
</dbReference>
<accession>A0ABS3LQA7</accession>
<dbReference type="InterPro" id="IPR004089">
    <property type="entry name" value="MCPsignal_dom"/>
</dbReference>
<evidence type="ECO:0000256" key="1">
    <source>
        <dbReference type="ARBA" id="ARBA00022500"/>
    </source>
</evidence>
<dbReference type="CDD" id="cd11386">
    <property type="entry name" value="MCP_signal"/>
    <property type="match status" value="1"/>
</dbReference>
<name>A0ABS3LQA7_9PROT</name>
<dbReference type="SMART" id="SM00283">
    <property type="entry name" value="MA"/>
    <property type="match status" value="1"/>
</dbReference>
<dbReference type="Gene3D" id="3.30.450.20">
    <property type="entry name" value="PAS domain"/>
    <property type="match status" value="1"/>
</dbReference>
<dbReference type="InterPro" id="IPR004090">
    <property type="entry name" value="Chemotax_Me-accpt_rcpt"/>
</dbReference>
<dbReference type="InterPro" id="IPR051310">
    <property type="entry name" value="MCP_chemotaxis"/>
</dbReference>
<dbReference type="RefSeq" id="WP_207855365.1">
    <property type="nucleotide sequence ID" value="NZ_JAFVMG010000028.1"/>
</dbReference>
<gene>
    <name evidence="5" type="ORF">J2D75_13745</name>
</gene>
<dbReference type="Pfam" id="PF00015">
    <property type="entry name" value="MCPsignal"/>
    <property type="match status" value="1"/>
</dbReference>
<protein>
    <submittedName>
        <fullName evidence="5">Methyl-accepting chemotaxis protein</fullName>
    </submittedName>
</protein>
<dbReference type="SUPFAM" id="SSF55785">
    <property type="entry name" value="PYP-like sensor domain (PAS domain)"/>
    <property type="match status" value="1"/>
</dbReference>
<dbReference type="PROSITE" id="PS50111">
    <property type="entry name" value="CHEMOTAXIS_TRANSDUC_2"/>
    <property type="match status" value="1"/>
</dbReference>
<dbReference type="SUPFAM" id="SSF58104">
    <property type="entry name" value="Methyl-accepting chemotaxis protein (MCP) signaling domain"/>
    <property type="match status" value="1"/>
</dbReference>
<keyword evidence="3" id="KW-0807">Transducer</keyword>
<evidence type="ECO:0000256" key="2">
    <source>
        <dbReference type="ARBA" id="ARBA00029447"/>
    </source>
</evidence>
<keyword evidence="6" id="KW-1185">Reference proteome</keyword>
<comment type="similarity">
    <text evidence="2">Belongs to the methyl-accepting chemotaxis (MCP) protein family.</text>
</comment>
<comment type="caution">
    <text evidence="5">The sequence shown here is derived from an EMBL/GenBank/DDBJ whole genome shotgun (WGS) entry which is preliminary data.</text>
</comment>
<evidence type="ECO:0000259" key="4">
    <source>
        <dbReference type="PROSITE" id="PS50111"/>
    </source>
</evidence>
<dbReference type="CDD" id="cd00130">
    <property type="entry name" value="PAS"/>
    <property type="match status" value="1"/>
</dbReference>
<reference evidence="5 6" key="1">
    <citation type="submission" date="2021-03" db="EMBL/GenBank/DDBJ databases">
        <title>The complete genome sequence of Acetobacter suratthaniensis TBRC 1719.</title>
        <authorList>
            <person name="Charoenyingcharoen P."/>
            <person name="Yukphan P."/>
        </authorList>
    </citation>
    <scope>NUCLEOTIDE SEQUENCE [LARGE SCALE GENOMIC DNA]</scope>
    <source>
        <strain evidence="5 6">TBRC 1719</strain>
    </source>
</reference>
<dbReference type="PRINTS" id="PR00260">
    <property type="entry name" value="CHEMTRNSDUCR"/>
</dbReference>
<dbReference type="Gene3D" id="1.10.287.950">
    <property type="entry name" value="Methyl-accepting chemotaxis protein"/>
    <property type="match status" value="1"/>
</dbReference>
<feature type="domain" description="Methyl-accepting transducer" evidence="4">
    <location>
        <begin position="206"/>
        <end position="435"/>
    </location>
</feature>
<proteinExistence type="inferred from homology"/>
<dbReference type="PANTHER" id="PTHR43531">
    <property type="entry name" value="PROTEIN ICFG"/>
    <property type="match status" value="1"/>
</dbReference>
<organism evidence="5 6">
    <name type="scientific">Acetobacter suratthaniensis</name>
    <dbReference type="NCBI Taxonomy" id="1502841"/>
    <lineage>
        <taxon>Bacteria</taxon>
        <taxon>Pseudomonadati</taxon>
        <taxon>Pseudomonadota</taxon>
        <taxon>Alphaproteobacteria</taxon>
        <taxon>Acetobacterales</taxon>
        <taxon>Acetobacteraceae</taxon>
        <taxon>Acetobacter</taxon>
    </lineage>
</organism>
<evidence type="ECO:0000256" key="3">
    <source>
        <dbReference type="PROSITE-ProRule" id="PRU00284"/>
    </source>
</evidence>
<sequence length="466" mass="51446">MFFSRGKSKNQVDVRTVHQILAESIFEHTLSGCFYLKDGKVADCNNAMLDLVGGSREQIIGLSVEKFSPDFQPDGKKSSDATQEIVGNLIKYRNPIQFDWMHVRMDGTILPVFATIFLISIEGNDEIAVVWEDRREHFAAQEQQKKNQTNIEFMTESFRRVLQAIKSGDLTATLDQAFAPEYESIRKDFNEGLCAISEAMQQITSNTTVVSNTSAEVSTATDDLARRTEEQASSLEQTTVTVSSINKNMHKIAEITQDARETSDLTKKSVALSQKAIGNTMNAMSKIEESSKKINTIIETINGISFQTNILALNAAVEAARAGEHGRGFSVVASEIRTLAQRTADESKNIQELISRSYADINHGVGFVEDTEKCIRDITSQIDDLGNLIENVSTSAAEQSSGLNEINLTMNEMDAITQKNAAMVEETTAAVHNLAREAMSLREIVSHFTTDEISTAGRQPRLALAR</sequence>
<dbReference type="Pfam" id="PF13426">
    <property type="entry name" value="PAS_9"/>
    <property type="match status" value="1"/>
</dbReference>
<dbReference type="InterPro" id="IPR000014">
    <property type="entry name" value="PAS"/>
</dbReference>
<evidence type="ECO:0000313" key="5">
    <source>
        <dbReference type="EMBL" id="MBO1329527.1"/>
    </source>
</evidence>
<dbReference type="PANTHER" id="PTHR43531:SF11">
    <property type="entry name" value="METHYL-ACCEPTING CHEMOTAXIS PROTEIN 3"/>
    <property type="match status" value="1"/>
</dbReference>
<keyword evidence="1" id="KW-0145">Chemotaxis</keyword>